<dbReference type="NCBIfam" id="TIGR03265">
    <property type="entry name" value="PhnT2"/>
    <property type="match status" value="1"/>
</dbReference>
<dbReference type="Gene3D" id="3.40.50.300">
    <property type="entry name" value="P-loop containing nucleotide triphosphate hydrolases"/>
    <property type="match status" value="1"/>
</dbReference>
<dbReference type="GO" id="GO:0015697">
    <property type="term" value="P:quaternary ammonium group transport"/>
    <property type="evidence" value="ECO:0007669"/>
    <property type="project" value="UniProtKB-ARBA"/>
</dbReference>
<proteinExistence type="predicted"/>
<dbReference type="PANTHER" id="PTHR42781:SF5">
    <property type="entry name" value="PUTRESCINE TRANSPORT ATP-BINDING PROTEIN POTG"/>
    <property type="match status" value="1"/>
</dbReference>
<name>A0AAW4Y3C4_9BURK</name>
<dbReference type="Pfam" id="PF00005">
    <property type="entry name" value="ABC_tran"/>
    <property type="match status" value="1"/>
</dbReference>
<dbReference type="GO" id="GO:0022857">
    <property type="term" value="F:transmembrane transporter activity"/>
    <property type="evidence" value="ECO:0007669"/>
    <property type="project" value="InterPro"/>
</dbReference>
<evidence type="ECO:0000256" key="7">
    <source>
        <dbReference type="ARBA" id="ARBA00023136"/>
    </source>
</evidence>
<evidence type="ECO:0000256" key="2">
    <source>
        <dbReference type="ARBA" id="ARBA00022475"/>
    </source>
</evidence>
<evidence type="ECO:0000256" key="4">
    <source>
        <dbReference type="ARBA" id="ARBA00022741"/>
    </source>
</evidence>
<dbReference type="PANTHER" id="PTHR42781">
    <property type="entry name" value="SPERMIDINE/PUTRESCINE IMPORT ATP-BINDING PROTEIN POTA"/>
    <property type="match status" value="1"/>
</dbReference>
<dbReference type="InterPro" id="IPR013611">
    <property type="entry name" value="Transp-assoc_OB_typ2"/>
</dbReference>
<dbReference type="SMART" id="SM00382">
    <property type="entry name" value="AAA"/>
    <property type="match status" value="1"/>
</dbReference>
<dbReference type="GO" id="GO:0016887">
    <property type="term" value="F:ATP hydrolysis activity"/>
    <property type="evidence" value="ECO:0007669"/>
    <property type="project" value="InterPro"/>
</dbReference>
<dbReference type="PROSITE" id="PS00211">
    <property type="entry name" value="ABC_TRANSPORTER_1"/>
    <property type="match status" value="1"/>
</dbReference>
<keyword evidence="2" id="KW-1003">Cell membrane</keyword>
<dbReference type="InterPro" id="IPR017666">
    <property type="entry name" value="AminoethylPonate_ABC_PhnT2"/>
</dbReference>
<keyword evidence="1" id="KW-0813">Transport</keyword>
<keyword evidence="10" id="KW-1185">Reference proteome</keyword>
<evidence type="ECO:0000259" key="8">
    <source>
        <dbReference type="PROSITE" id="PS50893"/>
    </source>
</evidence>
<dbReference type="InterPro" id="IPR050093">
    <property type="entry name" value="ABC_SmlMolc_Importer"/>
</dbReference>
<dbReference type="InterPro" id="IPR027417">
    <property type="entry name" value="P-loop_NTPase"/>
</dbReference>
<evidence type="ECO:0000256" key="3">
    <source>
        <dbReference type="ARBA" id="ARBA00022519"/>
    </source>
</evidence>
<gene>
    <name evidence="9" type="ORF">LPW39_20335</name>
</gene>
<feature type="domain" description="ABC transporter" evidence="8">
    <location>
        <begin position="1"/>
        <end position="231"/>
    </location>
</feature>
<evidence type="ECO:0000256" key="1">
    <source>
        <dbReference type="ARBA" id="ARBA00022448"/>
    </source>
</evidence>
<dbReference type="Proteomes" id="UP001199260">
    <property type="component" value="Unassembled WGS sequence"/>
</dbReference>
<keyword evidence="3" id="KW-0997">Cell inner membrane</keyword>
<dbReference type="InterPro" id="IPR003593">
    <property type="entry name" value="AAA+_ATPase"/>
</dbReference>
<dbReference type="GO" id="GO:0043190">
    <property type="term" value="C:ATP-binding cassette (ABC) transporter complex"/>
    <property type="evidence" value="ECO:0007669"/>
    <property type="project" value="InterPro"/>
</dbReference>
<organism evidence="9 10">
    <name type="scientific">Comamonas koreensis</name>
    <dbReference type="NCBI Taxonomy" id="160825"/>
    <lineage>
        <taxon>Bacteria</taxon>
        <taxon>Pseudomonadati</taxon>
        <taxon>Pseudomonadota</taxon>
        <taxon>Betaproteobacteria</taxon>
        <taxon>Burkholderiales</taxon>
        <taxon>Comamonadaceae</taxon>
        <taxon>Comamonas</taxon>
    </lineage>
</organism>
<dbReference type="PROSITE" id="PS50893">
    <property type="entry name" value="ABC_TRANSPORTER_2"/>
    <property type="match status" value="1"/>
</dbReference>
<dbReference type="GO" id="GO:0005524">
    <property type="term" value="F:ATP binding"/>
    <property type="evidence" value="ECO:0007669"/>
    <property type="project" value="UniProtKB-KW"/>
</dbReference>
<protein>
    <submittedName>
        <fullName evidence="9">2-aminoethylphosphonate ABC transporter ATP-binding protein</fullName>
    </submittedName>
</protein>
<dbReference type="InterPro" id="IPR017871">
    <property type="entry name" value="ABC_transporter-like_CS"/>
</dbReference>
<dbReference type="SUPFAM" id="SSF50331">
    <property type="entry name" value="MOP-like"/>
    <property type="match status" value="1"/>
</dbReference>
<dbReference type="SUPFAM" id="SSF52540">
    <property type="entry name" value="P-loop containing nucleoside triphosphate hydrolases"/>
    <property type="match status" value="1"/>
</dbReference>
<evidence type="ECO:0000256" key="5">
    <source>
        <dbReference type="ARBA" id="ARBA00022840"/>
    </source>
</evidence>
<keyword evidence="5 9" id="KW-0067">ATP-binding</keyword>
<dbReference type="EMBL" id="JAJNCT010000029">
    <property type="protein sequence ID" value="MCD2167474.1"/>
    <property type="molecule type" value="Genomic_DNA"/>
</dbReference>
<evidence type="ECO:0000313" key="9">
    <source>
        <dbReference type="EMBL" id="MCD2167474.1"/>
    </source>
</evidence>
<keyword evidence="6" id="KW-1278">Translocase</keyword>
<accession>A0AAW4Y3C4</accession>
<sequence length="364" mass="39421">MEIRHLHKSYGSFTALRSIHLQIRRGELVCFLGPSGCGKTTLLRAIAGLEAQTSGEIWQDGKNISALPASQRDYGIVFQSYALFPNLTVADNVAYGLVSQRQPKALVAQKVQSLLDTVGLSVSGGKYPAQLSGGQQQRVALARALAMSPGLLLLDEPLSALDATVRVHLRNEIRALQQRLYVTTIMVTHDQEEAMAMADRVVVMNHGVVEQVGTPRDIYQRPATPFVAEFIGKANKLQALAAGNGGITLAGHKLYCPQAPRLAPGQSLHVYLRPEDCSVHDCTAMPPVASAPAPNGSPVLTGVVEQLEFLGAVCIVHVDVQRLPERHVQLQLSPAQCLQLDIQTGRWLQFSIHAQQLKIFAQAA</sequence>
<dbReference type="Pfam" id="PF08402">
    <property type="entry name" value="TOBE_2"/>
    <property type="match status" value="1"/>
</dbReference>
<reference evidence="9 10" key="1">
    <citation type="submission" date="2021-11" db="EMBL/GenBank/DDBJ databases">
        <title>Genome sequence.</title>
        <authorList>
            <person name="Sun Q."/>
        </authorList>
    </citation>
    <scope>NUCLEOTIDE SEQUENCE [LARGE SCALE GENOMIC DNA]</scope>
    <source>
        <strain evidence="9 10">KCTC 12005</strain>
    </source>
</reference>
<keyword evidence="4" id="KW-0547">Nucleotide-binding</keyword>
<evidence type="ECO:0000313" key="10">
    <source>
        <dbReference type="Proteomes" id="UP001199260"/>
    </source>
</evidence>
<dbReference type="AlphaFoldDB" id="A0AAW4Y3C4"/>
<dbReference type="FunFam" id="3.40.50.300:FF:000425">
    <property type="entry name" value="Probable ABC transporter, ATP-binding subunit"/>
    <property type="match status" value="1"/>
</dbReference>
<evidence type="ECO:0000256" key="6">
    <source>
        <dbReference type="ARBA" id="ARBA00022967"/>
    </source>
</evidence>
<dbReference type="InterPro" id="IPR003439">
    <property type="entry name" value="ABC_transporter-like_ATP-bd"/>
</dbReference>
<comment type="caution">
    <text evidence="9">The sequence shown here is derived from an EMBL/GenBank/DDBJ whole genome shotgun (WGS) entry which is preliminary data.</text>
</comment>
<keyword evidence="7" id="KW-0472">Membrane</keyword>
<dbReference type="InterPro" id="IPR008995">
    <property type="entry name" value="Mo/tungstate-bd_C_term_dom"/>
</dbReference>